<feature type="signal peptide" evidence="4">
    <location>
        <begin position="1"/>
        <end position="19"/>
    </location>
</feature>
<evidence type="ECO:0000313" key="7">
    <source>
        <dbReference type="Proteomes" id="UP001596018"/>
    </source>
</evidence>
<dbReference type="SUPFAM" id="SSF53187">
    <property type="entry name" value="Zn-dependent exopeptidases"/>
    <property type="match status" value="1"/>
</dbReference>
<evidence type="ECO:0000313" key="6">
    <source>
        <dbReference type="EMBL" id="MFC5439327.1"/>
    </source>
</evidence>
<keyword evidence="7" id="KW-1185">Reference proteome</keyword>
<dbReference type="CDD" id="cd06241">
    <property type="entry name" value="M14-like"/>
    <property type="match status" value="1"/>
</dbReference>
<evidence type="ECO:0000256" key="4">
    <source>
        <dbReference type="SAM" id="SignalP"/>
    </source>
</evidence>
<accession>A0ABW0JTB4</accession>
<reference evidence="7" key="1">
    <citation type="journal article" date="2019" name="Int. J. Syst. Evol. Microbiol.">
        <title>The Global Catalogue of Microorganisms (GCM) 10K type strain sequencing project: providing services to taxonomists for standard genome sequencing and annotation.</title>
        <authorList>
            <consortium name="The Broad Institute Genomics Platform"/>
            <consortium name="The Broad Institute Genome Sequencing Center for Infectious Disease"/>
            <person name="Wu L."/>
            <person name="Ma J."/>
        </authorList>
    </citation>
    <scope>NUCLEOTIDE SEQUENCE [LARGE SCALE GENOMIC DNA]</scope>
    <source>
        <strain evidence="7">KACC 12822</strain>
    </source>
</reference>
<evidence type="ECO:0000256" key="3">
    <source>
        <dbReference type="PROSITE-ProRule" id="PRU01379"/>
    </source>
</evidence>
<dbReference type="EC" id="3.4.17.-" evidence="6"/>
<dbReference type="Pfam" id="PF00246">
    <property type="entry name" value="Peptidase_M14"/>
    <property type="match status" value="1"/>
</dbReference>
<keyword evidence="6" id="KW-0378">Hydrolase</keyword>
<dbReference type="Gene3D" id="3.40.630.10">
    <property type="entry name" value="Zn peptidases"/>
    <property type="match status" value="1"/>
</dbReference>
<dbReference type="PANTHER" id="PTHR11705:SF145">
    <property type="entry name" value="PEPTIDASE M14 CARBOXYPEPTIDASE A DOMAIN-CONTAINING PROTEIN"/>
    <property type="match status" value="1"/>
</dbReference>
<feature type="domain" description="Peptidase M14" evidence="5">
    <location>
        <begin position="33"/>
        <end position="316"/>
    </location>
</feature>
<keyword evidence="4" id="KW-0732">Signal</keyword>
<dbReference type="GO" id="GO:0004180">
    <property type="term" value="F:carboxypeptidase activity"/>
    <property type="evidence" value="ECO:0007669"/>
    <property type="project" value="UniProtKB-KW"/>
</dbReference>
<evidence type="ECO:0000259" key="5">
    <source>
        <dbReference type="PROSITE" id="PS52035"/>
    </source>
</evidence>
<comment type="cofactor">
    <cofactor evidence="1">
        <name>Zn(2+)</name>
        <dbReference type="ChEBI" id="CHEBI:29105"/>
    </cofactor>
</comment>
<dbReference type="PROSITE" id="PS52035">
    <property type="entry name" value="PEPTIDASE_M14"/>
    <property type="match status" value="1"/>
</dbReference>
<sequence length="603" mass="67479">MHRWLLIPLLGLATLTVHAADWTTPAEAAQFRTTPSYADTLAYLQRLQKAAPGMIHLETFGTTPEGRPMTVVIASGGGTFDPAAARAAHKPVVLVQAGIHPGEIEGKDAGLMLLRDIAVTGKYPHLLDKLVLVYIPVFSVDGHENASPYHRINQNGPASMGFRGQSQYLNLNRDYIKADAPEMRAWLKLWQAWLPDFLIDVHTTDGADYQYDLTWYTEDPHKLDPAVSAWQHDAIVNHAMPAYEQRGHLASSYLEFKDGRDPLKGLENFGSGPRFSTGYAALQNRPALLIETHMLKPYANRVRATYDIVELMLEQIGAHPAALLAATAKADADTIARAHAAKASVPLTFKLDPQPTKLELKGYAFTRSHSDISTSEWIRYDPSQPTTYTIDNWNRLLPNLSITPPAAYVVPAQWTVIIDRLDAHGIHYRRTTQPLTMHAEGYQLDEPRWADKPFEGHLMLRDFRLRTLPREVQLPAGSVIVPMDQRAANVAINLLEPQAPDSLLRWGYLDAIFEAKEYGEPRVVEKLAREMLAKSPALKTEFQRKLHNDPAFAGDSRARLAFFFERSPWYAAQDVGAYPVLRLDAAQWRSLSAQDETVDGARH</sequence>
<dbReference type="SMART" id="SM00631">
    <property type="entry name" value="Zn_pept"/>
    <property type="match status" value="1"/>
</dbReference>
<feature type="chain" id="PRO_5045338344" evidence="4">
    <location>
        <begin position="20"/>
        <end position="603"/>
    </location>
</feature>
<dbReference type="InterPro" id="IPR000834">
    <property type="entry name" value="Peptidase_M14"/>
</dbReference>
<dbReference type="PANTHER" id="PTHR11705">
    <property type="entry name" value="PROTEASE FAMILY M14 CARBOXYPEPTIDASE A,B"/>
    <property type="match status" value="1"/>
</dbReference>
<name>A0ABW0JTB4_9GAMM</name>
<evidence type="ECO:0000256" key="1">
    <source>
        <dbReference type="ARBA" id="ARBA00001947"/>
    </source>
</evidence>
<feature type="active site" description="Proton donor/acceptor" evidence="3">
    <location>
        <position position="291"/>
    </location>
</feature>
<dbReference type="Proteomes" id="UP001596018">
    <property type="component" value="Unassembled WGS sequence"/>
</dbReference>
<gene>
    <name evidence="6" type="ORF">ACFPK0_04765</name>
</gene>
<proteinExistence type="inferred from homology"/>
<keyword evidence="6" id="KW-0645">Protease</keyword>
<protein>
    <submittedName>
        <fullName evidence="6">M14 family metallopeptidase</fullName>
        <ecNumber evidence="6">3.4.17.-</ecNumber>
    </submittedName>
</protein>
<keyword evidence="6" id="KW-0121">Carboxypeptidase</keyword>
<comment type="caution">
    <text evidence="6">The sequence shown here is derived from an EMBL/GenBank/DDBJ whole genome shotgun (WGS) entry which is preliminary data.</text>
</comment>
<comment type="similarity">
    <text evidence="2 3">Belongs to the peptidase M14 family.</text>
</comment>
<organism evidence="6 7">
    <name type="scientific">Rhodanobacter ginsenosidimutans</name>
    <dbReference type="NCBI Taxonomy" id="490571"/>
    <lineage>
        <taxon>Bacteria</taxon>
        <taxon>Pseudomonadati</taxon>
        <taxon>Pseudomonadota</taxon>
        <taxon>Gammaproteobacteria</taxon>
        <taxon>Lysobacterales</taxon>
        <taxon>Rhodanobacteraceae</taxon>
        <taxon>Rhodanobacter</taxon>
    </lineage>
</organism>
<dbReference type="RefSeq" id="WP_377338766.1">
    <property type="nucleotide sequence ID" value="NZ_JALBWS010000015.1"/>
</dbReference>
<dbReference type="EMBL" id="JBHSMM010000001">
    <property type="protein sequence ID" value="MFC5439327.1"/>
    <property type="molecule type" value="Genomic_DNA"/>
</dbReference>
<evidence type="ECO:0000256" key="2">
    <source>
        <dbReference type="ARBA" id="ARBA00005988"/>
    </source>
</evidence>